<organism evidence="1 2">
    <name type="scientific">Trichomonas vaginalis (strain ATCC PRA-98 / G3)</name>
    <dbReference type="NCBI Taxonomy" id="412133"/>
    <lineage>
        <taxon>Eukaryota</taxon>
        <taxon>Metamonada</taxon>
        <taxon>Parabasalia</taxon>
        <taxon>Trichomonadida</taxon>
        <taxon>Trichomonadidae</taxon>
        <taxon>Trichomonas</taxon>
    </lineage>
</organism>
<dbReference type="STRING" id="5722.A2E0T3"/>
<dbReference type="SUPFAM" id="SSF54928">
    <property type="entry name" value="RNA-binding domain, RBD"/>
    <property type="match status" value="2"/>
</dbReference>
<dbReference type="Proteomes" id="UP000001542">
    <property type="component" value="Unassembled WGS sequence"/>
</dbReference>
<dbReference type="GO" id="GO:0003729">
    <property type="term" value="F:mRNA binding"/>
    <property type="evidence" value="ECO:0000318"/>
    <property type="project" value="GO_Central"/>
</dbReference>
<dbReference type="InterPro" id="IPR035979">
    <property type="entry name" value="RBD_domain_sf"/>
</dbReference>
<evidence type="ECO:0000313" key="2">
    <source>
        <dbReference type="Proteomes" id="UP000001542"/>
    </source>
</evidence>
<dbReference type="Pfam" id="PF13893">
    <property type="entry name" value="RRM_5"/>
    <property type="match status" value="1"/>
</dbReference>
<sequence>MTRKVINPWDIPPGIDTNHRVIHIMNLPPGSNWAQIKPYFFNFPIEFAHFFGNQALLQFVTSKDARNYIQNERKIIDELNVKIEFSIIPELIYDDFESIPGASLVICVQVNRLRLYLGIYDIYDQCSLFGTVDKIICFEKSGKFALVQMHTIQDAGLALYNLSNCERHNPSFKLRIQFSKNHDIVIKFNNTKSFDFTQPSARLEFEQNREIAMSELGFFEPERDESIPQQFDLFRPVDFDPSFSNCCLVRGFHVTTNPCDSIYALFRQYGRITSVRCSAVRGNGSISLVFFKESFCARMSQYMLQNLNISNDTLAIELVTEAEIPSLGIELSKDYSNLSESYEESYCPPSKYVRITPNPGNLEKFQNSDGKLINDGIAEFSSIENASLFITMNSLKDLNGEKYYITYFEKDL</sequence>
<dbReference type="OrthoDB" id="296632at2759"/>
<dbReference type="InterPro" id="IPR012677">
    <property type="entry name" value="Nucleotide-bd_a/b_plait_sf"/>
</dbReference>
<name>A2E0T3_TRIV3</name>
<evidence type="ECO:0008006" key="3">
    <source>
        <dbReference type="Google" id="ProtNLM"/>
    </source>
</evidence>
<protein>
    <recommendedName>
        <fullName evidence="3">RRM domain-containing protein</fullName>
    </recommendedName>
</protein>
<dbReference type="GO" id="GO:0005634">
    <property type="term" value="C:nucleus"/>
    <property type="evidence" value="ECO:0000318"/>
    <property type="project" value="GO_Central"/>
</dbReference>
<dbReference type="VEuPathDB" id="TrichDB:TVAGG3_0325530"/>
<dbReference type="KEGG" id="tva:4771668"/>
<dbReference type="InParanoid" id="A2E0T3"/>
<dbReference type="VEuPathDB" id="TrichDB:TVAG_371620"/>
<dbReference type="EMBL" id="DS113281">
    <property type="protein sequence ID" value="EAY13688.1"/>
    <property type="molecule type" value="Genomic_DNA"/>
</dbReference>
<dbReference type="PANTHER" id="PTHR15592">
    <property type="entry name" value="MATRIN 3/NUCLEAR PROTEIN 220-RELATED"/>
    <property type="match status" value="1"/>
</dbReference>
<dbReference type="RefSeq" id="XP_001325911.1">
    <property type="nucleotide sequence ID" value="XM_001325876.1"/>
</dbReference>
<dbReference type="Gene3D" id="3.30.70.330">
    <property type="match status" value="1"/>
</dbReference>
<proteinExistence type="predicted"/>
<gene>
    <name evidence="1" type="ORF">TVAG_371620</name>
</gene>
<dbReference type="GO" id="GO:0043484">
    <property type="term" value="P:regulation of RNA splicing"/>
    <property type="evidence" value="ECO:0000318"/>
    <property type="project" value="GO_Central"/>
</dbReference>
<reference evidence="1" key="2">
    <citation type="journal article" date="2007" name="Science">
        <title>Draft genome sequence of the sexually transmitted pathogen Trichomonas vaginalis.</title>
        <authorList>
            <person name="Carlton J.M."/>
            <person name="Hirt R.P."/>
            <person name="Silva J.C."/>
            <person name="Delcher A.L."/>
            <person name="Schatz M."/>
            <person name="Zhao Q."/>
            <person name="Wortman J.R."/>
            <person name="Bidwell S.L."/>
            <person name="Alsmark U.C.M."/>
            <person name="Besteiro S."/>
            <person name="Sicheritz-Ponten T."/>
            <person name="Noel C.J."/>
            <person name="Dacks J.B."/>
            <person name="Foster P.G."/>
            <person name="Simillion C."/>
            <person name="Van de Peer Y."/>
            <person name="Miranda-Saavedra D."/>
            <person name="Barton G.J."/>
            <person name="Westrop G.D."/>
            <person name="Mueller S."/>
            <person name="Dessi D."/>
            <person name="Fiori P.L."/>
            <person name="Ren Q."/>
            <person name="Paulsen I."/>
            <person name="Zhang H."/>
            <person name="Bastida-Corcuera F.D."/>
            <person name="Simoes-Barbosa A."/>
            <person name="Brown M.T."/>
            <person name="Hayes R.D."/>
            <person name="Mukherjee M."/>
            <person name="Okumura C.Y."/>
            <person name="Schneider R."/>
            <person name="Smith A.J."/>
            <person name="Vanacova S."/>
            <person name="Villalvazo M."/>
            <person name="Haas B.J."/>
            <person name="Pertea M."/>
            <person name="Feldblyum T.V."/>
            <person name="Utterback T.R."/>
            <person name="Shu C.L."/>
            <person name="Osoegawa K."/>
            <person name="de Jong P.J."/>
            <person name="Hrdy I."/>
            <person name="Horvathova L."/>
            <person name="Zubacova Z."/>
            <person name="Dolezal P."/>
            <person name="Malik S.B."/>
            <person name="Logsdon J.M. Jr."/>
            <person name="Henze K."/>
            <person name="Gupta A."/>
            <person name="Wang C.C."/>
            <person name="Dunne R.L."/>
            <person name="Upcroft J.A."/>
            <person name="Upcroft P."/>
            <person name="White O."/>
            <person name="Salzberg S.L."/>
            <person name="Tang P."/>
            <person name="Chiu C.-H."/>
            <person name="Lee Y.-S."/>
            <person name="Embley T.M."/>
            <person name="Coombs G.H."/>
            <person name="Mottram J.C."/>
            <person name="Tachezy J."/>
            <person name="Fraser-Liggett C.M."/>
            <person name="Johnson P.J."/>
        </authorList>
    </citation>
    <scope>NUCLEOTIDE SEQUENCE [LARGE SCALE GENOMIC DNA]</scope>
    <source>
        <strain evidence="1">G3</strain>
    </source>
</reference>
<evidence type="ECO:0000313" key="1">
    <source>
        <dbReference type="EMBL" id="EAY13688.1"/>
    </source>
</evidence>
<dbReference type="AlphaFoldDB" id="A2E0T3"/>
<reference evidence="1" key="1">
    <citation type="submission" date="2006-10" db="EMBL/GenBank/DDBJ databases">
        <authorList>
            <person name="Amadeo P."/>
            <person name="Zhao Q."/>
            <person name="Wortman J."/>
            <person name="Fraser-Liggett C."/>
            <person name="Carlton J."/>
        </authorList>
    </citation>
    <scope>NUCLEOTIDE SEQUENCE</scope>
    <source>
        <strain evidence="1">G3</strain>
    </source>
</reference>
<accession>A2E0T3</accession>
<keyword evidence="2" id="KW-1185">Reference proteome</keyword>